<accession>A0A9P6R6H5</accession>
<dbReference type="EMBL" id="JAAAIN010000561">
    <property type="protein sequence ID" value="KAG0312973.1"/>
    <property type="molecule type" value="Genomic_DNA"/>
</dbReference>
<gene>
    <name evidence="2" type="ORF">BGZ97_010652</name>
</gene>
<keyword evidence="3" id="KW-1185">Reference proteome</keyword>
<feature type="region of interest" description="Disordered" evidence="1">
    <location>
        <begin position="960"/>
        <end position="998"/>
    </location>
</feature>
<dbReference type="OrthoDB" id="2383980at2759"/>
<evidence type="ECO:0000313" key="3">
    <source>
        <dbReference type="Proteomes" id="UP000823405"/>
    </source>
</evidence>
<feature type="region of interest" description="Disordered" evidence="1">
    <location>
        <begin position="145"/>
        <end position="171"/>
    </location>
</feature>
<name>A0A9P6R6H5_9FUNG</name>
<evidence type="ECO:0000313" key="2">
    <source>
        <dbReference type="EMBL" id="KAG0312973.1"/>
    </source>
</evidence>
<evidence type="ECO:0000256" key="1">
    <source>
        <dbReference type="SAM" id="MobiDB-lite"/>
    </source>
</evidence>
<comment type="caution">
    <text evidence="2">The sequence shown here is derived from an EMBL/GenBank/DDBJ whole genome shotgun (WGS) entry which is preliminary data.</text>
</comment>
<dbReference type="Proteomes" id="UP000823405">
    <property type="component" value="Unassembled WGS sequence"/>
</dbReference>
<proteinExistence type="predicted"/>
<sequence length="1201" mass="133322">MVDDQRASETYFQAFRVPDEKEPVQIPVVIHPTLNQLYVLWSDISDCFPKATRVQFKDVYVPKLKDARLYRAKPHGIRYHPGIVLDVVYGERASKKASMARSSAVGQESVVSMSTHAKADRGVEGRTVRHRESLDRIEVNWDAARPSSNDELSIGEDDALGVGDSGDQGSTTIEPSCETAEQDNCIASGVVAADDEDMDITCSNDTVQKPEFETEVPVGAGTEVKGVVVTETKTKAEAEEKGEVEVEVEAESTQVGDHLATIQQPTLNHKASVPALPLPTPPDKGDVPELATTADSTAQVLHTTTADQESYLRISELVANRVKDILDLRFSWWNSHPKYLCLLPVLTTGSSTATEPGDTDDRIDNDTKFQISYLCDCSNITAKEDHRSAHLVFDNNLAIVTQGQLMTTLPRIGELVVAVLEMVKYGVGLGDIVMISPETNPDIRHRLSLAIRFFEAKGFQSCEKYVRDMLAGSSTDMLSPVTPISQDQVHEVWRIAKRKRWVPPSMKPQRTAEGDVRWTCLQHQFPTMLAESRDALNGYLTDEEGAVVISISSLQRARDVFLRLSEMLPMLSILRLSLQCELTPDDDRVLGDAIGRLSAAAVDITAQINMVQGQPDSELGYGFDSLITAALRNPKLEAFVLRSPPPDDDHKNYTVDDIVDSFASFPSGAIATMSRWTGDDNRMKVTLRVANDATAVKAVRRMAQGFHNLSQLEFTRDGFDKEFTITFAAPGSGKPGSDIEDTDYNSGDLAAFFESRQWCDEMQCVFDVISDGLYLQLRCLTELTMIFTMALDRATVRGLIKMNKGLKSLVLCNVMHDDPSQIFETFKSLLSNHPSMETFKVQQIHDGRPPSVFTWTNPSDPAKMTVEISCLGHDKVQAMFQRYAPLIENLQIQQLLRDDTAVLEKSFRLKKGPMALRRFTILWADSMEESVLNDLKTIILRRDVDEIIIQSAAVALTPSLPKGSESRVSGSNARKGSRFGDGNNKGVSKANGSSSSTLADPDSVLADFVFAIRSKLTSLALYDGSQCRLFDILGSWEEESLDMPRLRSIEFTRDWGTTLFGCTWFERLLRSKRLAHFDPSSGAIPGTGSTLQLSKFARAEAITSFRVSHVVILREEWDRLLLYLDFSQLECFTVFQKNDVKMQTLLKLADTIPADCGRITKLIIFDGHVSSDKVSDALSEKFQRKTIGSQVSISIRGQTFY</sequence>
<reference evidence="2" key="1">
    <citation type="journal article" date="2020" name="Fungal Divers.">
        <title>Resolving the Mortierellaceae phylogeny through synthesis of multi-gene phylogenetics and phylogenomics.</title>
        <authorList>
            <person name="Vandepol N."/>
            <person name="Liber J."/>
            <person name="Desiro A."/>
            <person name="Na H."/>
            <person name="Kennedy M."/>
            <person name="Barry K."/>
            <person name="Grigoriev I.V."/>
            <person name="Miller A.N."/>
            <person name="O'Donnell K."/>
            <person name="Stajich J.E."/>
            <person name="Bonito G."/>
        </authorList>
    </citation>
    <scope>NUCLEOTIDE SEQUENCE</scope>
    <source>
        <strain evidence="2">NVP60</strain>
    </source>
</reference>
<dbReference type="AlphaFoldDB" id="A0A9P6R6H5"/>
<protein>
    <submittedName>
        <fullName evidence="2">Uncharacterized protein</fullName>
    </submittedName>
</protein>
<organism evidence="2 3">
    <name type="scientific">Linnemannia gamsii</name>
    <dbReference type="NCBI Taxonomy" id="64522"/>
    <lineage>
        <taxon>Eukaryota</taxon>
        <taxon>Fungi</taxon>
        <taxon>Fungi incertae sedis</taxon>
        <taxon>Mucoromycota</taxon>
        <taxon>Mortierellomycotina</taxon>
        <taxon>Mortierellomycetes</taxon>
        <taxon>Mortierellales</taxon>
        <taxon>Mortierellaceae</taxon>
        <taxon>Linnemannia</taxon>
    </lineage>
</organism>